<dbReference type="HOGENOM" id="CLU_1704557_0_0_1"/>
<sequence>MPIGAVSELVVRGTLAYVDFVQDPAWLLTGSHGVPGRPVQVHKTVKYAADSTVVFVARKECWIKLQGRSVDLADVERPLMDAIEEHAKVTTHIIGPAEYTGGPQETNSHRVFRGETAGELSTELIELDLGEDPLPKSMRNRLSSKSTERLVSLD</sequence>
<reference evidence="1 2" key="1">
    <citation type="journal article" date="2012" name="BMC Genomics">
        <title>Tools to kill: Genome of one of the most destructive plant pathogenic fungi Macrophomina phaseolina.</title>
        <authorList>
            <person name="Islam M.S."/>
            <person name="Haque M.S."/>
            <person name="Islam M.M."/>
            <person name="Emdad E.M."/>
            <person name="Halim A."/>
            <person name="Hossen Q.M.M."/>
            <person name="Hossain M.Z."/>
            <person name="Ahmed B."/>
            <person name="Rahim S."/>
            <person name="Rahman M.S."/>
            <person name="Alam M.M."/>
            <person name="Hou S."/>
            <person name="Wan X."/>
            <person name="Saito J.A."/>
            <person name="Alam M."/>
        </authorList>
    </citation>
    <scope>NUCLEOTIDE SEQUENCE [LARGE SCALE GENOMIC DNA]</scope>
    <source>
        <strain evidence="1 2">MS6</strain>
    </source>
</reference>
<dbReference type="InParanoid" id="K2S6V3"/>
<comment type="caution">
    <text evidence="1">The sequence shown here is derived from an EMBL/GenBank/DDBJ whole genome shotgun (WGS) entry which is preliminary data.</text>
</comment>
<name>K2S6V3_MACPH</name>
<dbReference type="VEuPathDB" id="FungiDB:MPH_00041"/>
<proteinExistence type="predicted"/>
<organism evidence="1 2">
    <name type="scientific">Macrophomina phaseolina (strain MS6)</name>
    <name type="common">Charcoal rot fungus</name>
    <dbReference type="NCBI Taxonomy" id="1126212"/>
    <lineage>
        <taxon>Eukaryota</taxon>
        <taxon>Fungi</taxon>
        <taxon>Dikarya</taxon>
        <taxon>Ascomycota</taxon>
        <taxon>Pezizomycotina</taxon>
        <taxon>Dothideomycetes</taxon>
        <taxon>Dothideomycetes incertae sedis</taxon>
        <taxon>Botryosphaeriales</taxon>
        <taxon>Botryosphaeriaceae</taxon>
        <taxon>Macrophomina</taxon>
    </lineage>
</organism>
<dbReference type="EMBL" id="AHHD01000006">
    <property type="protein sequence ID" value="EKG22573.1"/>
    <property type="molecule type" value="Genomic_DNA"/>
</dbReference>
<dbReference type="STRING" id="1126212.K2S6V3"/>
<evidence type="ECO:0000313" key="2">
    <source>
        <dbReference type="Proteomes" id="UP000007129"/>
    </source>
</evidence>
<dbReference type="AlphaFoldDB" id="K2S6V3"/>
<evidence type="ECO:0000313" key="1">
    <source>
        <dbReference type="EMBL" id="EKG22573.1"/>
    </source>
</evidence>
<accession>K2S6V3</accession>
<gene>
    <name evidence="1" type="ORF">MPH_00041</name>
</gene>
<dbReference type="Proteomes" id="UP000007129">
    <property type="component" value="Unassembled WGS sequence"/>
</dbReference>
<protein>
    <submittedName>
        <fullName evidence="1">Uncharacterized protein</fullName>
    </submittedName>
</protein>